<evidence type="ECO:0000313" key="2">
    <source>
        <dbReference type="EMBL" id="QEU80159.1"/>
    </source>
</evidence>
<protein>
    <submittedName>
        <fullName evidence="2">Uncharacterized protein</fullName>
    </submittedName>
</protein>
<name>A0A5P2UP51_9ACTN</name>
<feature type="compositionally biased region" description="Low complexity" evidence="1">
    <location>
        <begin position="61"/>
        <end position="76"/>
    </location>
</feature>
<accession>A0A5P2UP51</accession>
<sequence length="203" mass="19816">MAAGRRIRFTAVLIAVVFALTGFSSSGGGSGSGGTSKGKSGGGCSSSKSGKKKSYSGGSGRTASGSPSASPSGDPATAVVVTCTGASSAVTTLRVTSRLDRAATFEVRLYREGSGGTVVDTTDAEVTLEARATRTVDVALKDPARAAEVRTCRVGAVTVRSSSASATTGPAPTGSSDGSGGSSPRKPTKKSTSKPKSGAGASR</sequence>
<dbReference type="KEGG" id="ssub:CP968_19215"/>
<proteinExistence type="predicted"/>
<dbReference type="RefSeq" id="WP_150519172.1">
    <property type="nucleotide sequence ID" value="NZ_BMVX01000002.1"/>
</dbReference>
<dbReference type="Proteomes" id="UP000326831">
    <property type="component" value="Chromosome"/>
</dbReference>
<keyword evidence="3" id="KW-1185">Reference proteome</keyword>
<feature type="compositionally biased region" description="Low complexity" evidence="1">
    <location>
        <begin position="159"/>
        <end position="176"/>
    </location>
</feature>
<dbReference type="EMBL" id="CP023701">
    <property type="protein sequence ID" value="QEU80159.1"/>
    <property type="molecule type" value="Genomic_DNA"/>
</dbReference>
<dbReference type="AlphaFoldDB" id="A0A5P2UP51"/>
<evidence type="ECO:0000313" key="3">
    <source>
        <dbReference type="Proteomes" id="UP000326831"/>
    </source>
</evidence>
<gene>
    <name evidence="2" type="ORF">CP968_19215</name>
</gene>
<feature type="compositionally biased region" description="Low complexity" evidence="1">
    <location>
        <begin position="194"/>
        <end position="203"/>
    </location>
</feature>
<feature type="compositionally biased region" description="Gly residues" evidence="1">
    <location>
        <begin position="26"/>
        <end position="44"/>
    </location>
</feature>
<feature type="region of interest" description="Disordered" evidence="1">
    <location>
        <begin position="159"/>
        <end position="203"/>
    </location>
</feature>
<organism evidence="2 3">
    <name type="scientific">Streptomyces subrutilus</name>
    <dbReference type="NCBI Taxonomy" id="36818"/>
    <lineage>
        <taxon>Bacteria</taxon>
        <taxon>Bacillati</taxon>
        <taxon>Actinomycetota</taxon>
        <taxon>Actinomycetes</taxon>
        <taxon>Kitasatosporales</taxon>
        <taxon>Streptomycetaceae</taxon>
        <taxon>Streptomyces</taxon>
    </lineage>
</organism>
<feature type="region of interest" description="Disordered" evidence="1">
    <location>
        <begin position="26"/>
        <end position="77"/>
    </location>
</feature>
<dbReference type="OrthoDB" id="4338866at2"/>
<reference evidence="2 3" key="1">
    <citation type="submission" date="2017-09" db="EMBL/GenBank/DDBJ databases">
        <authorList>
            <person name="Lee N."/>
            <person name="Cho B.-K."/>
        </authorList>
    </citation>
    <scope>NUCLEOTIDE SEQUENCE [LARGE SCALE GENOMIC DNA]</scope>
    <source>
        <strain evidence="2 3">ATCC 27467</strain>
    </source>
</reference>
<evidence type="ECO:0000256" key="1">
    <source>
        <dbReference type="SAM" id="MobiDB-lite"/>
    </source>
</evidence>